<dbReference type="InterPro" id="IPR003959">
    <property type="entry name" value="ATPase_AAA_core"/>
</dbReference>
<sequence length="722" mass="79591">MLSDTQLQILARLAEFGTEVENSWDVPRALSLPGLAESLGVVRSALHAPLNALEETEFVSTRLAHVIGGGSRRRTVVHITEEGRKRFEGVGPVSEKLGKIVGPIPDSSILHGREGDISQIIDELSEGGCVILSGLPGVGKTSVARGVVDELISSGLTVKWATCHNYSDPANLAEQWSGKSAPTSLAAISSSISNSRTILVLDEVQELHVRHAAGVEELLSELKRGPSSVLVVVRAPSPLGEMKGYSEIRLGGLTAESGSQIISGLVDENEAAEISTALGGHPLALHLWSPDDVLPARVEAIQEYVEEMVIRRLSEDGTSTLDELCLVPFPLRSEELFENEGIQELDESAILRWADSMVEPHHLIRNVRRGIWRADELADLHSIGASLWAKREGERALQIEAHHRLNSPEFDTEWLSNRLQQIASFDSAAAAVLIEQAVERSGDEVLREGAVDLALERGEGIIAESHLSELSDGPEKKLRQARLARIRGDSQTANELEEEALEHLPNAEKIRQKIKSIVRRYDDRLPGKLDSRLANELSESISKISLSQLSDSDRVTANLSLNLMKHAIALQTDEISHSAQARGEIETILGSDHPSLISLDLKASLTIRTDGIATLDAIESSRIFLENCDDQLQRISMIHTTLEAVGNEPPSWLIDQHKREVSAEIRDDLAIYRRLAAQLWYWRGVLEPQNRLSHWQESIHRFRNAECSDAARELLDRLTRYV</sequence>
<dbReference type="InterPro" id="IPR036390">
    <property type="entry name" value="WH_DNA-bd_sf"/>
</dbReference>
<dbReference type="InterPro" id="IPR027417">
    <property type="entry name" value="P-loop_NTPase"/>
</dbReference>
<dbReference type="AlphaFoldDB" id="A0A075I540"/>
<organism evidence="2">
    <name type="scientific">uncultured marine group II/III euryarchaeote SAT1000_06_E06</name>
    <dbReference type="NCBI Taxonomy" id="1456554"/>
    <lineage>
        <taxon>Archaea</taxon>
        <taxon>Methanobacteriati</taxon>
        <taxon>Methanobacteriota</taxon>
        <taxon>environmental samples</taxon>
    </lineage>
</organism>
<dbReference type="SUPFAM" id="SSF52540">
    <property type="entry name" value="P-loop containing nucleoside triphosphate hydrolases"/>
    <property type="match status" value="1"/>
</dbReference>
<dbReference type="InterPro" id="IPR036388">
    <property type="entry name" value="WH-like_DNA-bd_sf"/>
</dbReference>
<dbReference type="Gene3D" id="1.10.10.10">
    <property type="entry name" value="Winged helix-like DNA-binding domain superfamily/Winged helix DNA-binding domain"/>
    <property type="match status" value="1"/>
</dbReference>
<accession>A0A075I540</accession>
<dbReference type="SUPFAM" id="SSF46785">
    <property type="entry name" value="Winged helix' DNA-binding domain"/>
    <property type="match status" value="1"/>
</dbReference>
<reference evidence="2" key="1">
    <citation type="journal article" date="2014" name="Genome Biol. Evol.">
        <title>Pangenome evidence for extensive interdomain horizontal transfer affecting lineage core and shell genes in uncultured planktonic thaumarchaeota and euryarchaeota.</title>
        <authorList>
            <person name="Deschamps P."/>
            <person name="Zivanovic Y."/>
            <person name="Moreira D."/>
            <person name="Rodriguez-Valera F."/>
            <person name="Lopez-Garcia P."/>
        </authorList>
    </citation>
    <scope>NUCLEOTIDE SEQUENCE</scope>
</reference>
<protein>
    <recommendedName>
        <fullName evidence="1">ATPase AAA-type core domain-containing protein</fullName>
    </recommendedName>
</protein>
<proteinExistence type="predicted"/>
<feature type="domain" description="ATPase AAA-type core" evidence="1">
    <location>
        <begin position="130"/>
        <end position="233"/>
    </location>
</feature>
<name>A0A075I540_9EURY</name>
<dbReference type="Gene3D" id="3.40.50.300">
    <property type="entry name" value="P-loop containing nucleotide triphosphate hydrolases"/>
    <property type="match status" value="1"/>
</dbReference>
<dbReference type="Pfam" id="PF00004">
    <property type="entry name" value="AAA"/>
    <property type="match status" value="1"/>
</dbReference>
<dbReference type="EMBL" id="KF901200">
    <property type="protein sequence ID" value="AIF21902.1"/>
    <property type="molecule type" value="Genomic_DNA"/>
</dbReference>
<dbReference type="GO" id="GO:0016887">
    <property type="term" value="F:ATP hydrolysis activity"/>
    <property type="evidence" value="ECO:0007669"/>
    <property type="project" value="InterPro"/>
</dbReference>
<dbReference type="GO" id="GO:0005524">
    <property type="term" value="F:ATP binding"/>
    <property type="evidence" value="ECO:0007669"/>
    <property type="project" value="InterPro"/>
</dbReference>
<evidence type="ECO:0000313" key="2">
    <source>
        <dbReference type="EMBL" id="AIF21902.1"/>
    </source>
</evidence>
<evidence type="ECO:0000259" key="1">
    <source>
        <dbReference type="Pfam" id="PF00004"/>
    </source>
</evidence>
<dbReference type="CDD" id="cd00009">
    <property type="entry name" value="AAA"/>
    <property type="match status" value="1"/>
</dbReference>